<feature type="chain" id="PRO_5031453028" evidence="3">
    <location>
        <begin position="23"/>
        <end position="1107"/>
    </location>
</feature>
<dbReference type="RefSeq" id="WP_158958054.1">
    <property type="nucleotide sequence ID" value="NZ_CP046916.1"/>
</dbReference>
<evidence type="ECO:0000313" key="6">
    <source>
        <dbReference type="Proteomes" id="UP000433577"/>
    </source>
</evidence>
<keyword evidence="1 3" id="KW-0732">Signal</keyword>
<dbReference type="InterPro" id="IPR051551">
    <property type="entry name" value="Autotransporter_adhesion"/>
</dbReference>
<name>A0A7Z2GRT7_9BURK</name>
<dbReference type="KEGG" id="pacs:FAZ98_32990"/>
<accession>A0A7Z2GRT7</accession>
<proteinExistence type="predicted"/>
<dbReference type="InterPro" id="IPR012332">
    <property type="entry name" value="Autotransporter_pectin_lyase_C"/>
</dbReference>
<dbReference type="Pfam" id="PF03797">
    <property type="entry name" value="Autotransporter"/>
    <property type="match status" value="1"/>
</dbReference>
<dbReference type="AlphaFoldDB" id="A0A7Z2GRT7"/>
<dbReference type="GO" id="GO:0019867">
    <property type="term" value="C:outer membrane"/>
    <property type="evidence" value="ECO:0007669"/>
    <property type="project" value="InterPro"/>
</dbReference>
<dbReference type="InterPro" id="IPR005546">
    <property type="entry name" value="Autotransporte_beta"/>
</dbReference>
<dbReference type="InterPro" id="IPR036709">
    <property type="entry name" value="Autotransporte_beta_dom_sf"/>
</dbReference>
<dbReference type="OrthoDB" id="8613300at2"/>
<keyword evidence="6" id="KW-1185">Reference proteome</keyword>
<sequence length="1107" mass="108772">MTKLALWSGALSSGALSPAADAACTASAPASSTTVTCSGAGIGTVNAATGSTNVTVNLDSTASGSFALPGTPTPFTVDTNSAITNNGALALSGNGSGVANRGATLLGVNDGNVVTNAASGTISTTGTYNDGLAANGSNNRLVNNGTITTTGANSYGMTAAWGQSNTGETGNTLVNTGSVTTSGGNARAASLLGGNSTIDNSGTLTANGRDSPAVFMQGNNETLVNSGTIQTTGTASSTGSVDAVVSNTVGSSFTATITNAAGGQIIANNGSGIRSTNGNTTITNAGLIQGGNGTAIRNGNGNDALILQTGSQIVGIANGGAGNNLVRLQGSGTASNAFVGYQTLTMEGDAWTWSGTGTFSTAQVQSGTLDLTGTLGTTTSTVTASVNAGATLQANASNLPLTVTDNGLVRFQQDGAGTYTGAIGGTGAMEKTGAGTLVMMPAGGNTYSGGTTITQGTLSLAADNALGATRGALALNGGTLQFAGAFDLAASRAISITANNGTIDTQDYDTTIAQAMSGAGTLTKLGSGALTLNGANGYTGGTNVNAGTLIVGDGTSATAALAGGGAVTVASGATLAGYGSVTGDVTNGGTIAVANALASLASGATGNLQINGNLTNAGLVQLGGAGVGNTLTVAGNYIGQNATIALNTYLAGDGAPSDKLVVNGGTASGTSALKVTNVGGPGAQTLGDGIEVVQAANGATTSASAFTLDGGSAKAGAYEYFLAKGGESAGSGSNWYLRNTIPVQPAAPTQPVSPGSPPPAPQTPIVAAPGTPEAITTAVEQAPQSGTPVPVYRPEAALYAAAPAAARQLGLLQIDTFHDRQGEQGLLTETGTVPATWARAWGGSSTVAGGGDLKPSYDATVWGMQVGQDVYANTTANGVRNHYGFFLGFARSVGDVNGLALGQPDYGVGALQVNAYNLGAYWTHIGASGWYTDAVATGSALSVSTRSIDGVRGSTHGGAFTGSVEAGLPIALGYGLTLEPQAQLVWQWLSLDQFDDGVSNVTWNNGSTFLARVGTRLQWAFDAHGVNWEPYLRVNVLRSFGSGDQTTFSGTTTLGTPVGQTAGQVGAGLVAQVTKRGSVFATFSYTGNLGGEHVRTITGDAGLRWAW</sequence>
<evidence type="ECO:0000313" key="5">
    <source>
        <dbReference type="EMBL" id="QGZ66580.1"/>
    </source>
</evidence>
<dbReference type="CDD" id="cd01344">
    <property type="entry name" value="PL2_Passenger_AT"/>
    <property type="match status" value="1"/>
</dbReference>
<feature type="signal peptide" evidence="3">
    <location>
        <begin position="1"/>
        <end position="22"/>
    </location>
</feature>
<dbReference type="SUPFAM" id="SSF103515">
    <property type="entry name" value="Autotransporter"/>
    <property type="match status" value="1"/>
</dbReference>
<dbReference type="InterPro" id="IPR013425">
    <property type="entry name" value="Autotrns_rpt"/>
</dbReference>
<feature type="domain" description="Autotransporter" evidence="4">
    <location>
        <begin position="829"/>
        <end position="1107"/>
    </location>
</feature>
<dbReference type="Proteomes" id="UP000433577">
    <property type="component" value="Chromosome 4"/>
</dbReference>
<dbReference type="NCBIfam" id="TIGR01414">
    <property type="entry name" value="autotrans_barl"/>
    <property type="match status" value="1"/>
</dbReference>
<reference evidence="5 6" key="1">
    <citation type="submission" date="2019-12" db="EMBL/GenBank/DDBJ databases">
        <title>Paraburkholderia acidiphila 7Q-K02 sp. nov and Paraburkholderia acidisoli DHF22 sp. nov., two strains isolated from forest soil.</title>
        <authorList>
            <person name="Gao Z."/>
            <person name="Qiu L."/>
        </authorList>
    </citation>
    <scope>NUCLEOTIDE SEQUENCE [LARGE SCALE GENOMIC DNA]</scope>
    <source>
        <strain evidence="5 6">DHF22</strain>
    </source>
</reference>
<dbReference type="PANTHER" id="PTHR35037">
    <property type="entry name" value="C-TERMINAL REGION OF AIDA-LIKE PROTEIN"/>
    <property type="match status" value="1"/>
</dbReference>
<dbReference type="EMBL" id="CP046916">
    <property type="protein sequence ID" value="QGZ66580.1"/>
    <property type="molecule type" value="Genomic_DNA"/>
</dbReference>
<dbReference type="NCBIfam" id="TIGR02601">
    <property type="entry name" value="autotrns_rpt"/>
    <property type="match status" value="2"/>
</dbReference>
<evidence type="ECO:0000256" key="1">
    <source>
        <dbReference type="ARBA" id="ARBA00022729"/>
    </source>
</evidence>
<dbReference type="PROSITE" id="PS51208">
    <property type="entry name" value="AUTOTRANSPORTER"/>
    <property type="match status" value="1"/>
</dbReference>
<dbReference type="InterPro" id="IPR006315">
    <property type="entry name" value="OM_autotransptr_brl_dom"/>
</dbReference>
<dbReference type="Pfam" id="PF12951">
    <property type="entry name" value="PATR"/>
    <property type="match status" value="2"/>
</dbReference>
<dbReference type="SMART" id="SM00869">
    <property type="entry name" value="Autotransporter"/>
    <property type="match status" value="1"/>
</dbReference>
<organism evidence="5 6">
    <name type="scientific">Paraburkholderia acidisoli</name>
    <dbReference type="NCBI Taxonomy" id="2571748"/>
    <lineage>
        <taxon>Bacteria</taxon>
        <taxon>Pseudomonadati</taxon>
        <taxon>Pseudomonadota</taxon>
        <taxon>Betaproteobacteria</taxon>
        <taxon>Burkholderiales</taxon>
        <taxon>Burkholderiaceae</taxon>
        <taxon>Paraburkholderia</taxon>
    </lineage>
</organism>
<dbReference type="SUPFAM" id="SSF51126">
    <property type="entry name" value="Pectin lyase-like"/>
    <property type="match status" value="2"/>
</dbReference>
<evidence type="ECO:0000256" key="2">
    <source>
        <dbReference type="SAM" id="MobiDB-lite"/>
    </source>
</evidence>
<evidence type="ECO:0000259" key="4">
    <source>
        <dbReference type="PROSITE" id="PS51208"/>
    </source>
</evidence>
<dbReference type="Gene3D" id="2.40.128.130">
    <property type="entry name" value="Autotransporter beta-domain"/>
    <property type="match status" value="1"/>
</dbReference>
<dbReference type="Gene3D" id="2.160.20.20">
    <property type="match status" value="1"/>
</dbReference>
<protein>
    <submittedName>
        <fullName evidence="5">Autotransporter outer membrane beta-barrel domain-containing protein</fullName>
    </submittedName>
</protein>
<dbReference type="InterPro" id="IPR043990">
    <property type="entry name" value="AC_1"/>
</dbReference>
<dbReference type="Pfam" id="PF18883">
    <property type="entry name" value="AC_1"/>
    <property type="match status" value="1"/>
</dbReference>
<dbReference type="PANTHER" id="PTHR35037:SF3">
    <property type="entry name" value="C-TERMINAL REGION OF AIDA-LIKE PROTEIN"/>
    <property type="match status" value="1"/>
</dbReference>
<feature type="region of interest" description="Disordered" evidence="2">
    <location>
        <begin position="746"/>
        <end position="768"/>
    </location>
</feature>
<gene>
    <name evidence="5" type="ORF">FAZ98_32990</name>
</gene>
<evidence type="ECO:0000256" key="3">
    <source>
        <dbReference type="SAM" id="SignalP"/>
    </source>
</evidence>
<dbReference type="InterPro" id="IPR011050">
    <property type="entry name" value="Pectin_lyase_fold/virulence"/>
</dbReference>